<comment type="caution">
    <text evidence="7">The sequence shown here is derived from an EMBL/GenBank/DDBJ whole genome shotgun (WGS) entry which is preliminary data.</text>
</comment>
<comment type="similarity">
    <text evidence="2">Belongs to the TrbL/VirB6 family.</text>
</comment>
<evidence type="ECO:0000313" key="7">
    <source>
        <dbReference type="EMBL" id="MFC5567105.1"/>
    </source>
</evidence>
<dbReference type="Proteomes" id="UP001596056">
    <property type="component" value="Unassembled WGS sequence"/>
</dbReference>
<feature type="transmembrane region" description="Helical" evidence="6">
    <location>
        <begin position="130"/>
        <end position="150"/>
    </location>
</feature>
<feature type="transmembrane region" description="Helical" evidence="6">
    <location>
        <begin position="20"/>
        <end position="45"/>
    </location>
</feature>
<evidence type="ECO:0000256" key="5">
    <source>
        <dbReference type="ARBA" id="ARBA00023136"/>
    </source>
</evidence>
<proteinExistence type="inferred from homology"/>
<dbReference type="InterPro" id="IPR007688">
    <property type="entry name" value="Conjugal_tfr_TrbL/VirB6"/>
</dbReference>
<evidence type="ECO:0000313" key="8">
    <source>
        <dbReference type="Proteomes" id="UP001596056"/>
    </source>
</evidence>
<reference evidence="8" key="1">
    <citation type="journal article" date="2019" name="Int. J. Syst. Evol. Microbiol.">
        <title>The Global Catalogue of Microorganisms (GCM) 10K type strain sequencing project: providing services to taxonomists for standard genome sequencing and annotation.</title>
        <authorList>
            <consortium name="The Broad Institute Genomics Platform"/>
            <consortium name="The Broad Institute Genome Sequencing Center for Infectious Disease"/>
            <person name="Wu L."/>
            <person name="Ma J."/>
        </authorList>
    </citation>
    <scope>NUCLEOTIDE SEQUENCE [LARGE SCALE GENOMIC DNA]</scope>
    <source>
        <strain evidence="8">KACC 11588</strain>
    </source>
</reference>
<feature type="transmembrane region" description="Helical" evidence="6">
    <location>
        <begin position="232"/>
        <end position="253"/>
    </location>
</feature>
<sequence>MVNQVEGFLDGAAESSFAAVAGSLGGILMVASTLLIVLVFVNLALQMRPMDGSTAVGLVVRLLLINAFALNWVQFNVVASAIIDGLDDLGAGIVEAVGGVAPADGFAEAFDQIMFDFANYLNAMTENMGWMGGAVATTFGMAMMGLLGALAGAVLIFAKVMLTLLVGIAPVMIATTLFEATKDYFHRWLSLLVGFAMYPLVIAGIMSTVIGMADAMADTLGDPAEDATLGALLPFFAMMFLAAGMIGVIPFLVRTLSGNLVMPAISSVLGGNALNAGAGALGGAASQARYASAGLLNTQGSQARARAGTRGVTETLAAGVGAAARANVRSGTQLADTMARIRRLEDAGVIPTGLKPKGPKTPN</sequence>
<protein>
    <submittedName>
        <fullName evidence="7">Type IV secretion system protein</fullName>
    </submittedName>
</protein>
<evidence type="ECO:0000256" key="2">
    <source>
        <dbReference type="ARBA" id="ARBA00007802"/>
    </source>
</evidence>
<keyword evidence="3 6" id="KW-0812">Transmembrane</keyword>
<evidence type="ECO:0000256" key="6">
    <source>
        <dbReference type="SAM" id="Phobius"/>
    </source>
</evidence>
<evidence type="ECO:0000256" key="4">
    <source>
        <dbReference type="ARBA" id="ARBA00022989"/>
    </source>
</evidence>
<dbReference type="RefSeq" id="WP_377110086.1">
    <property type="nucleotide sequence ID" value="NZ_JBHSNA010000010.1"/>
</dbReference>
<evidence type="ECO:0000256" key="1">
    <source>
        <dbReference type="ARBA" id="ARBA00004141"/>
    </source>
</evidence>
<accession>A0ABW0SDW9</accession>
<feature type="transmembrane region" description="Helical" evidence="6">
    <location>
        <begin position="156"/>
        <end position="177"/>
    </location>
</feature>
<dbReference type="EMBL" id="JBHSNA010000010">
    <property type="protein sequence ID" value="MFC5567105.1"/>
    <property type="molecule type" value="Genomic_DNA"/>
</dbReference>
<evidence type="ECO:0000256" key="3">
    <source>
        <dbReference type="ARBA" id="ARBA00022692"/>
    </source>
</evidence>
<keyword evidence="5 6" id="KW-0472">Membrane</keyword>
<gene>
    <name evidence="7" type="ORF">ACFPOC_11875</name>
</gene>
<organism evidence="7 8">
    <name type="scientific">Rubellimicrobium aerolatum</name>
    <dbReference type="NCBI Taxonomy" id="490979"/>
    <lineage>
        <taxon>Bacteria</taxon>
        <taxon>Pseudomonadati</taxon>
        <taxon>Pseudomonadota</taxon>
        <taxon>Alphaproteobacteria</taxon>
        <taxon>Rhodobacterales</taxon>
        <taxon>Roseobacteraceae</taxon>
        <taxon>Rubellimicrobium</taxon>
    </lineage>
</organism>
<comment type="subcellular location">
    <subcellularLocation>
        <location evidence="1">Membrane</location>
        <topology evidence="1">Multi-pass membrane protein</topology>
    </subcellularLocation>
</comment>
<keyword evidence="4 6" id="KW-1133">Transmembrane helix</keyword>
<feature type="transmembrane region" description="Helical" evidence="6">
    <location>
        <begin position="189"/>
        <end position="212"/>
    </location>
</feature>
<dbReference type="Pfam" id="PF04610">
    <property type="entry name" value="TrbL"/>
    <property type="match status" value="1"/>
</dbReference>
<name>A0ABW0SDW9_9RHOB</name>
<keyword evidence="8" id="KW-1185">Reference proteome</keyword>